<protein>
    <recommendedName>
        <fullName evidence="3">Probable serine hydroxymethyltransferase</fullName>
        <shortName evidence="3">SHMT</shortName>
        <shortName evidence="3">Serine methylase</shortName>
        <ecNumber evidence="3">2.1.2.1</ecNumber>
    </recommendedName>
</protein>
<comment type="caution">
    <text evidence="5">The sequence shown here is derived from an EMBL/GenBank/DDBJ whole genome shotgun (WGS) entry which is preliminary data.</text>
</comment>
<sequence length="431" mass="45523">MSTLHAGYFTQGLDADPELAAAIRGEQARQQDGIELIASENIVSRLVLEAQGSVLTNKTVEGLPYGRYYGGAEFADAIEALAVERAKRLFGCRFANVQPHSGSNANAGVFLGLLKLGDTILSMDTAAGGHISHGHPATLTGRDYTIVRYGVSRESERIELEELRALARTHRPRLIVAGGSAYPHALDFAGMRAIADEVGALLMVDMAHFAGLVATGLYPHPFPHAHVVTSTTYKSLRGARGGIVLWNDEDLSDRIHYGIFPGVQGSVMMHIVAGKAACFGEALRPEFTAYNRAVLANARVLADRLAGAGLRIVGGGTDCGLMLVDLSETGTTGDVAAKALEKAGLAVNKNLIPFDPRPPEAPSGLRLSSNAGTARGFGTAEFATLAEWIARILRAPADAQVIAEVGGQVRALCARFPNLSLRPGQGGRARV</sequence>
<dbReference type="InterPro" id="IPR015424">
    <property type="entry name" value="PyrdxlP-dep_Trfase"/>
</dbReference>
<dbReference type="PIRSF" id="PIRSF000412">
    <property type="entry name" value="SHMT"/>
    <property type="match status" value="1"/>
</dbReference>
<organism evidence="5 6">
    <name type="scientific">Ancylobacter amanitiformis</name>
    <dbReference type="NCBI Taxonomy" id="217069"/>
    <lineage>
        <taxon>Bacteria</taxon>
        <taxon>Pseudomonadati</taxon>
        <taxon>Pseudomonadota</taxon>
        <taxon>Alphaproteobacteria</taxon>
        <taxon>Hyphomicrobiales</taxon>
        <taxon>Xanthobacteraceae</taxon>
        <taxon>Ancylobacter</taxon>
    </lineage>
</organism>
<comment type="similarity">
    <text evidence="3">Belongs to the SHMT family.</text>
</comment>
<feature type="domain" description="Serine hydroxymethyltransferase-like" evidence="4">
    <location>
        <begin position="14"/>
        <end position="389"/>
    </location>
</feature>
<dbReference type="PANTHER" id="PTHR11680">
    <property type="entry name" value="SERINE HYDROXYMETHYLTRANSFERASE"/>
    <property type="match status" value="1"/>
</dbReference>
<comment type="catalytic activity">
    <reaction evidence="3">
        <text>(6R)-5,10-methylene-5,6,7,8-tetrahydrofolate + glycine + H2O = (6S)-5,6,7,8-tetrahydrofolate + L-serine</text>
        <dbReference type="Rhea" id="RHEA:15481"/>
        <dbReference type="ChEBI" id="CHEBI:15377"/>
        <dbReference type="ChEBI" id="CHEBI:15636"/>
        <dbReference type="ChEBI" id="CHEBI:33384"/>
        <dbReference type="ChEBI" id="CHEBI:57305"/>
        <dbReference type="ChEBI" id="CHEBI:57453"/>
        <dbReference type="EC" id="2.1.2.1"/>
    </reaction>
</comment>
<feature type="modified residue" description="N6-(pyridoxal phosphate)lysine" evidence="3">
    <location>
        <position position="234"/>
    </location>
</feature>
<comment type="subcellular location">
    <subcellularLocation>
        <location evidence="3">Cytoplasm</location>
    </subcellularLocation>
</comment>
<dbReference type="Gene3D" id="3.40.640.10">
    <property type="entry name" value="Type I PLP-dependent aspartate aminotransferase-like (Major domain)"/>
    <property type="match status" value="1"/>
</dbReference>
<evidence type="ECO:0000313" key="5">
    <source>
        <dbReference type="EMBL" id="MDQ0511788.1"/>
    </source>
</evidence>
<dbReference type="Proteomes" id="UP001235094">
    <property type="component" value="Unassembled WGS sequence"/>
</dbReference>
<dbReference type="HAMAP" id="MF_00051">
    <property type="entry name" value="SHMT"/>
    <property type="match status" value="1"/>
</dbReference>
<evidence type="ECO:0000313" key="6">
    <source>
        <dbReference type="Proteomes" id="UP001235094"/>
    </source>
</evidence>
<keyword evidence="2 3" id="KW-0663">Pyridoxal phosphate</keyword>
<comment type="pathway">
    <text evidence="3">One-carbon metabolism; tetrahydrofolate interconversion.</text>
</comment>
<evidence type="ECO:0000256" key="1">
    <source>
        <dbReference type="ARBA" id="ARBA00001933"/>
    </source>
</evidence>
<dbReference type="InterPro" id="IPR015422">
    <property type="entry name" value="PyrdxlP-dep_Trfase_small"/>
</dbReference>
<keyword evidence="3 5" id="KW-0808">Transferase</keyword>
<dbReference type="SUPFAM" id="SSF53383">
    <property type="entry name" value="PLP-dependent transferases"/>
    <property type="match status" value="1"/>
</dbReference>
<dbReference type="RefSeq" id="WP_306890482.1">
    <property type="nucleotide sequence ID" value="NZ_JAUSVR010000008.1"/>
</dbReference>
<dbReference type="EMBL" id="JAUSVR010000008">
    <property type="protein sequence ID" value="MDQ0511788.1"/>
    <property type="molecule type" value="Genomic_DNA"/>
</dbReference>
<dbReference type="InterPro" id="IPR039429">
    <property type="entry name" value="SHMT-like_dom"/>
</dbReference>
<keyword evidence="3" id="KW-0963">Cytoplasm</keyword>
<evidence type="ECO:0000256" key="2">
    <source>
        <dbReference type="ARBA" id="ARBA00022898"/>
    </source>
</evidence>
<dbReference type="GO" id="GO:0004372">
    <property type="term" value="F:glycine hydroxymethyltransferase activity"/>
    <property type="evidence" value="ECO:0007669"/>
    <property type="project" value="UniProtKB-EC"/>
</dbReference>
<dbReference type="EC" id="2.1.2.1" evidence="3"/>
<feature type="binding site" evidence="3">
    <location>
        <position position="249"/>
    </location>
    <ligand>
        <name>(6S)-5,6,7,8-tetrahydrofolate</name>
        <dbReference type="ChEBI" id="CHEBI:57453"/>
    </ligand>
</feature>
<comment type="cofactor">
    <cofactor evidence="1 3">
        <name>pyridoxal 5'-phosphate</name>
        <dbReference type="ChEBI" id="CHEBI:597326"/>
    </cofactor>
</comment>
<dbReference type="NCBIfam" id="NF000586">
    <property type="entry name" value="PRK00011.1"/>
    <property type="match status" value="1"/>
</dbReference>
<comment type="caution">
    <text evidence="3">Lacks conserved residue(s) required for the propagation of feature annotation.</text>
</comment>
<dbReference type="InterPro" id="IPR001085">
    <property type="entry name" value="Ser_HO-MeTrfase"/>
</dbReference>
<proteinExistence type="inferred from homology"/>
<gene>
    <name evidence="3" type="primary">glyA</name>
    <name evidence="5" type="ORF">QOZ99_002687</name>
</gene>
<dbReference type="InterPro" id="IPR015421">
    <property type="entry name" value="PyrdxlP-dep_Trfase_major"/>
</dbReference>
<reference evidence="5 6" key="1">
    <citation type="submission" date="2023-07" db="EMBL/GenBank/DDBJ databases">
        <title>Genomic Encyclopedia of Type Strains, Phase IV (KMG-IV): sequencing the most valuable type-strain genomes for metagenomic binning, comparative biology and taxonomic classification.</title>
        <authorList>
            <person name="Goeker M."/>
        </authorList>
    </citation>
    <scope>NUCLEOTIDE SEQUENCE [LARGE SCALE GENOMIC DNA]</scope>
    <source>
        <strain evidence="5 6">DSM 15561</strain>
    </source>
</reference>
<name>A0ABU0LSW8_9HYPH</name>
<feature type="binding site" evidence="3">
    <location>
        <begin position="129"/>
        <end position="131"/>
    </location>
    <ligand>
        <name>(6S)-5,6,7,8-tetrahydrofolate</name>
        <dbReference type="ChEBI" id="CHEBI:57453"/>
    </ligand>
</feature>
<evidence type="ECO:0000256" key="3">
    <source>
        <dbReference type="HAMAP-Rule" id="MF_00051"/>
    </source>
</evidence>
<evidence type="ECO:0000259" key="4">
    <source>
        <dbReference type="Pfam" id="PF00464"/>
    </source>
</evidence>
<comment type="subunit">
    <text evidence="3">Homodimer.</text>
</comment>
<dbReference type="InterPro" id="IPR049943">
    <property type="entry name" value="Ser_HO-MeTrfase-like"/>
</dbReference>
<dbReference type="PANTHER" id="PTHR11680:SF35">
    <property type="entry name" value="SERINE HYDROXYMETHYLTRANSFERASE 1"/>
    <property type="match status" value="1"/>
</dbReference>
<dbReference type="Gene3D" id="3.90.1150.10">
    <property type="entry name" value="Aspartate Aminotransferase, domain 1"/>
    <property type="match status" value="1"/>
</dbReference>
<comment type="function">
    <text evidence="3">Catalyzes the reversible interconversion of serine and glycine with tetrahydrofolate (THF) serving as the one-carbon carrier. This reaction serves as the major source of one-carbon groups required for the biosynthesis of purines, thymidylate, methionine, and other important biomolecules.</text>
</comment>
<dbReference type="CDD" id="cd00378">
    <property type="entry name" value="SHMT"/>
    <property type="match status" value="1"/>
</dbReference>
<dbReference type="Pfam" id="PF00464">
    <property type="entry name" value="SHMT"/>
    <property type="match status" value="1"/>
</dbReference>
<keyword evidence="3" id="KW-0554">One-carbon metabolism</keyword>
<keyword evidence="6" id="KW-1185">Reference proteome</keyword>
<accession>A0ABU0LSW8</accession>